<dbReference type="Proteomes" id="UP001270362">
    <property type="component" value="Unassembled WGS sequence"/>
</dbReference>
<reference evidence="1" key="2">
    <citation type="submission" date="2023-06" db="EMBL/GenBank/DDBJ databases">
        <authorList>
            <consortium name="Lawrence Berkeley National Laboratory"/>
            <person name="Haridas S."/>
            <person name="Hensen N."/>
            <person name="Bonometti L."/>
            <person name="Westerberg I."/>
            <person name="Brannstrom I.O."/>
            <person name="Guillou S."/>
            <person name="Cros-Aarteil S."/>
            <person name="Calhoun S."/>
            <person name="Kuo A."/>
            <person name="Mondo S."/>
            <person name="Pangilinan J."/>
            <person name="Riley R."/>
            <person name="Labutti K."/>
            <person name="Andreopoulos B."/>
            <person name="Lipzen A."/>
            <person name="Chen C."/>
            <person name="Yanf M."/>
            <person name="Daum C."/>
            <person name="Ng V."/>
            <person name="Clum A."/>
            <person name="Steindorff A."/>
            <person name="Ohm R."/>
            <person name="Martin F."/>
            <person name="Silar P."/>
            <person name="Natvig D."/>
            <person name="Lalanne C."/>
            <person name="Gautier V."/>
            <person name="Ament-Velasquez S.L."/>
            <person name="Kruys A."/>
            <person name="Hutchinson M.I."/>
            <person name="Powell A.J."/>
            <person name="Barry K."/>
            <person name="Miller A.N."/>
            <person name="Grigoriev I.V."/>
            <person name="Debuchy R."/>
            <person name="Gladieux P."/>
            <person name="Thoren M.H."/>
            <person name="Johannesson H."/>
        </authorList>
    </citation>
    <scope>NUCLEOTIDE SEQUENCE</scope>
    <source>
        <strain evidence="1">CBS 314.62</strain>
    </source>
</reference>
<protein>
    <submittedName>
        <fullName evidence="1">Uncharacterized protein</fullName>
    </submittedName>
</protein>
<keyword evidence="2" id="KW-1185">Reference proteome</keyword>
<dbReference type="EMBL" id="JAULSO010000001">
    <property type="protein sequence ID" value="KAK3694010.1"/>
    <property type="molecule type" value="Genomic_DNA"/>
</dbReference>
<dbReference type="AlphaFoldDB" id="A0AAE0XII5"/>
<sequence length="224" mass="24823">MARRNRGNYHFSYFGALFALLLNVLTMSFLLRYPPSSSLTAPFPRQVYYSLRRPRRGVGIPFFLCVFSKGSSPFWFLGTQWRSVVLALSLQPPFPAGWWSSSSTSSQTANLLARLVASTPLHKTKRSTSGPPLFANNSRINKSNALAYLPIDLLGTVPRLVSPTSPHGNQPTTTPRDRVTHIAESTNLVAEWMDAVFSSSSGSSRTPSLLVPFHNPPLGRYLPR</sequence>
<accession>A0AAE0XII5</accession>
<name>A0AAE0XII5_9PEZI</name>
<reference evidence="1" key="1">
    <citation type="journal article" date="2023" name="Mol. Phylogenet. Evol.">
        <title>Genome-scale phylogeny and comparative genomics of the fungal order Sordariales.</title>
        <authorList>
            <person name="Hensen N."/>
            <person name="Bonometti L."/>
            <person name="Westerberg I."/>
            <person name="Brannstrom I.O."/>
            <person name="Guillou S."/>
            <person name="Cros-Aarteil S."/>
            <person name="Calhoun S."/>
            <person name="Haridas S."/>
            <person name="Kuo A."/>
            <person name="Mondo S."/>
            <person name="Pangilinan J."/>
            <person name="Riley R."/>
            <person name="LaButti K."/>
            <person name="Andreopoulos B."/>
            <person name="Lipzen A."/>
            <person name="Chen C."/>
            <person name="Yan M."/>
            <person name="Daum C."/>
            <person name="Ng V."/>
            <person name="Clum A."/>
            <person name="Steindorff A."/>
            <person name="Ohm R.A."/>
            <person name="Martin F."/>
            <person name="Silar P."/>
            <person name="Natvig D.O."/>
            <person name="Lalanne C."/>
            <person name="Gautier V."/>
            <person name="Ament-Velasquez S.L."/>
            <person name="Kruys A."/>
            <person name="Hutchinson M.I."/>
            <person name="Powell A.J."/>
            <person name="Barry K."/>
            <person name="Miller A.N."/>
            <person name="Grigoriev I.V."/>
            <person name="Debuchy R."/>
            <person name="Gladieux P."/>
            <person name="Hiltunen Thoren M."/>
            <person name="Johannesson H."/>
        </authorList>
    </citation>
    <scope>NUCLEOTIDE SEQUENCE</scope>
    <source>
        <strain evidence="1">CBS 314.62</strain>
    </source>
</reference>
<comment type="caution">
    <text evidence="1">The sequence shown here is derived from an EMBL/GenBank/DDBJ whole genome shotgun (WGS) entry which is preliminary data.</text>
</comment>
<evidence type="ECO:0000313" key="1">
    <source>
        <dbReference type="EMBL" id="KAK3694010.1"/>
    </source>
</evidence>
<proteinExistence type="predicted"/>
<organism evidence="1 2">
    <name type="scientific">Podospora appendiculata</name>
    <dbReference type="NCBI Taxonomy" id="314037"/>
    <lineage>
        <taxon>Eukaryota</taxon>
        <taxon>Fungi</taxon>
        <taxon>Dikarya</taxon>
        <taxon>Ascomycota</taxon>
        <taxon>Pezizomycotina</taxon>
        <taxon>Sordariomycetes</taxon>
        <taxon>Sordariomycetidae</taxon>
        <taxon>Sordariales</taxon>
        <taxon>Podosporaceae</taxon>
        <taxon>Podospora</taxon>
    </lineage>
</organism>
<gene>
    <name evidence="1" type="ORF">B0T22DRAFT_58257</name>
</gene>
<evidence type="ECO:0000313" key="2">
    <source>
        <dbReference type="Proteomes" id="UP001270362"/>
    </source>
</evidence>